<feature type="compositionally biased region" description="Acidic residues" evidence="2">
    <location>
        <begin position="761"/>
        <end position="775"/>
    </location>
</feature>
<keyword evidence="5" id="KW-1185">Reference proteome</keyword>
<sequence length="921" mass="102118">MVTHAELGRRSKPNIVARQGKGRSAGFRHAEQATYGLGKPRPTTDRQATHVAGGKSGVRSLEQLESSSVTAMARKMLGRAMKTTIAATPYWYDIELTPLSRDDGAAHLSADILAARLSRASDLLEKETQAYTSSDTSSTVLGMSASDATFLSRILSSGTLSDRLSALTLMVQSSPLHNTRALDALKSMAGKKSRDESLKALRAIADWWIGGGAPTRKLKYIRDQPLNHPSVTDRHLMVWYFEDWVKKYFFSILQLLESLLLDPLPFVRTQAMTLVSQLLKEKPEQEQNLLRLLVNKLGDPERSVASKASFHLLHLLQSHPAMKAVVIREISSLILRTPSSSSGANGAENQHAKYYGIITFNQTTLTKSDTEVARALVDVYFDLFREMLGKEGEGSMEQLEKASPMPRGKDKGKSRAPVSPDVEDENSKMIAAILTGINRALPFAELDQETLNAHVDLLFRITHSATFNISVQALVLVFHVMAENKTIVDRFHRTLYESLFDPRLLTASKQTMYLNLLFRALKADTSIERQMAFVKRIFQALTLHQPPFICGAAYLMGELLTDKPELRHLLKSNSALIATPEDGDTEKPYDPRKREPLYANASKSGLWEVSPFLQHFHPSVSLHTRQLADNQQITATADLGLNTIMHFLDRFVYRNPKTPKPKGASAMQPTIAGPEKPGTVRLTKGYQGNMGTVNASSFWSQKAESIPVDQLFFHQYFSQKSGRHQAKVEKVSKRKRGETEAGSQALDSGAPENKDDGPRNEEEDMESSEASEDEAEIWKAMKSSLPDFDDKLDESDIDDMDDDMLDISDLSTDDSVEETDEDEEAELLDGGNVDGAAGREVDAVSEDGDGDGDEDFPTFDEELEDLVDLEAELEEPPAIGGKRRASGGHGIGKRRKLGQLPTFATYEDYREMIEAAPEENI</sequence>
<feature type="region of interest" description="Disordered" evidence="2">
    <location>
        <begin position="394"/>
        <end position="422"/>
    </location>
</feature>
<name>A0A165CA67_9BASI</name>
<evidence type="ECO:0000259" key="3">
    <source>
        <dbReference type="Pfam" id="PF03914"/>
    </source>
</evidence>
<feature type="region of interest" description="Disordered" evidence="2">
    <location>
        <begin position="1"/>
        <end position="27"/>
    </location>
</feature>
<dbReference type="InterPro" id="IPR011989">
    <property type="entry name" value="ARM-like"/>
</dbReference>
<feature type="region of interest" description="Disordered" evidence="2">
    <location>
        <begin position="658"/>
        <end position="677"/>
    </location>
</feature>
<dbReference type="Proteomes" id="UP000076842">
    <property type="component" value="Unassembled WGS sequence"/>
</dbReference>
<evidence type="ECO:0000313" key="5">
    <source>
        <dbReference type="Proteomes" id="UP000076842"/>
    </source>
</evidence>
<dbReference type="EMBL" id="KV424171">
    <property type="protein sequence ID" value="KZT50478.1"/>
    <property type="molecule type" value="Genomic_DNA"/>
</dbReference>
<dbReference type="InterPro" id="IPR040155">
    <property type="entry name" value="CEBPZ/Mak21-like"/>
</dbReference>
<dbReference type="PANTHER" id="PTHR12048:SF0">
    <property type="entry name" value="CCAAT_ENHANCER-BINDING PROTEIN ZETA"/>
    <property type="match status" value="1"/>
</dbReference>
<accession>A0A165CA67</accession>
<dbReference type="GO" id="GO:0005634">
    <property type="term" value="C:nucleus"/>
    <property type="evidence" value="ECO:0007669"/>
    <property type="project" value="UniProtKB-ARBA"/>
</dbReference>
<feature type="region of interest" description="Disordered" evidence="2">
    <location>
        <begin position="724"/>
        <end position="858"/>
    </location>
</feature>
<proteinExistence type="inferred from homology"/>
<gene>
    <name evidence="4" type="ORF">CALCODRAFT_504689</name>
</gene>
<feature type="compositionally biased region" description="Acidic residues" evidence="2">
    <location>
        <begin position="843"/>
        <end position="858"/>
    </location>
</feature>
<dbReference type="SUPFAM" id="SSF48371">
    <property type="entry name" value="ARM repeat"/>
    <property type="match status" value="1"/>
</dbReference>
<feature type="domain" description="CCAAT-binding factor" evidence="3">
    <location>
        <begin position="470"/>
        <end position="623"/>
    </location>
</feature>
<protein>
    <submittedName>
        <fullName evidence="4">CBF-domain-containing protein</fullName>
    </submittedName>
</protein>
<dbReference type="AlphaFoldDB" id="A0A165CA67"/>
<organism evidence="4 5">
    <name type="scientific">Calocera cornea HHB12733</name>
    <dbReference type="NCBI Taxonomy" id="1353952"/>
    <lineage>
        <taxon>Eukaryota</taxon>
        <taxon>Fungi</taxon>
        <taxon>Dikarya</taxon>
        <taxon>Basidiomycota</taxon>
        <taxon>Agaricomycotina</taxon>
        <taxon>Dacrymycetes</taxon>
        <taxon>Dacrymycetales</taxon>
        <taxon>Dacrymycetaceae</taxon>
        <taxon>Calocera</taxon>
    </lineage>
</organism>
<reference evidence="4 5" key="1">
    <citation type="journal article" date="2016" name="Mol. Biol. Evol.">
        <title>Comparative Genomics of Early-Diverging Mushroom-Forming Fungi Provides Insights into the Origins of Lignocellulose Decay Capabilities.</title>
        <authorList>
            <person name="Nagy L.G."/>
            <person name="Riley R."/>
            <person name="Tritt A."/>
            <person name="Adam C."/>
            <person name="Daum C."/>
            <person name="Floudas D."/>
            <person name="Sun H."/>
            <person name="Yadav J.S."/>
            <person name="Pangilinan J."/>
            <person name="Larsson K.H."/>
            <person name="Matsuura K."/>
            <person name="Barry K."/>
            <person name="Labutti K."/>
            <person name="Kuo R."/>
            <person name="Ohm R.A."/>
            <person name="Bhattacharya S.S."/>
            <person name="Shirouzu T."/>
            <person name="Yoshinaga Y."/>
            <person name="Martin F.M."/>
            <person name="Grigoriev I.V."/>
            <person name="Hibbett D.S."/>
        </authorList>
    </citation>
    <scope>NUCLEOTIDE SEQUENCE [LARGE SCALE GENOMIC DNA]</scope>
    <source>
        <strain evidence="4 5">HHB12733</strain>
    </source>
</reference>
<feature type="compositionally biased region" description="Acidic residues" evidence="2">
    <location>
        <begin position="790"/>
        <end position="827"/>
    </location>
</feature>
<dbReference type="PANTHER" id="PTHR12048">
    <property type="entry name" value="CCAAT-BINDING FACTOR-RELATED"/>
    <property type="match status" value="1"/>
</dbReference>
<dbReference type="OrthoDB" id="28947at2759"/>
<evidence type="ECO:0000256" key="2">
    <source>
        <dbReference type="SAM" id="MobiDB-lite"/>
    </source>
</evidence>
<dbReference type="Gene3D" id="1.25.10.10">
    <property type="entry name" value="Leucine-rich Repeat Variant"/>
    <property type="match status" value="1"/>
</dbReference>
<feature type="compositionally biased region" description="Basic residues" evidence="2">
    <location>
        <begin position="881"/>
        <end position="897"/>
    </location>
</feature>
<dbReference type="InterPro" id="IPR016024">
    <property type="entry name" value="ARM-type_fold"/>
</dbReference>
<dbReference type="InterPro" id="IPR005612">
    <property type="entry name" value="CCAAT-binding_factor"/>
</dbReference>
<evidence type="ECO:0000313" key="4">
    <source>
        <dbReference type="EMBL" id="KZT50478.1"/>
    </source>
</evidence>
<comment type="similarity">
    <text evidence="1">Belongs to the CBF/MAK21 family.</text>
</comment>
<dbReference type="InParanoid" id="A0A165CA67"/>
<dbReference type="FunCoup" id="A0A165CA67">
    <property type="interactions" value="622"/>
</dbReference>
<dbReference type="STRING" id="1353952.A0A165CA67"/>
<feature type="region of interest" description="Disordered" evidence="2">
    <location>
        <begin position="873"/>
        <end position="897"/>
    </location>
</feature>
<dbReference type="Pfam" id="PF03914">
    <property type="entry name" value="CBF"/>
    <property type="match status" value="1"/>
</dbReference>
<evidence type="ECO:0000256" key="1">
    <source>
        <dbReference type="ARBA" id="ARBA00007797"/>
    </source>
</evidence>